<sequence>MQNRKRILVVGATGQQGGAVARVLLAQGWLVRGFTRDTASAAAQELTALGVEMKKGDLADRVSVDRAMEDVYGVFNVHPGPLAMDQDEAQAGKNIADAAKAHQVAHLVYSSAIGTDQAALTGMQTEKAIVEKYIRELGVSYTILRPASFMENFLDPRFGLKGTTFTTAALPTTQMQLIALEDIGQLAAMAFRQPETFNHNILELSGDTLTPVQMAAAMSSATGLNITYQLLPMETLRQLNPRFARGYEFLNSGKATKADEESLRRIHPALLTFEAWLKKTGAKKIRQ</sequence>
<dbReference type="AlphaFoldDB" id="A0A847S609"/>
<evidence type="ECO:0000313" key="4">
    <source>
        <dbReference type="EMBL" id="NLR68845.1"/>
    </source>
</evidence>
<dbReference type="Gene3D" id="3.40.50.720">
    <property type="entry name" value="NAD(P)-binding Rossmann-like Domain"/>
    <property type="match status" value="1"/>
</dbReference>
<keyword evidence="2" id="KW-0521">NADP</keyword>
<reference evidence="4 5" key="1">
    <citation type="submission" date="2020-04" db="EMBL/GenBank/DDBJ databases">
        <authorList>
            <person name="Yin C."/>
        </authorList>
    </citation>
    <scope>NUCLEOTIDE SEQUENCE [LARGE SCALE GENOMIC DNA]</scope>
    <source>
        <strain evidence="4 5">Ae27</strain>
    </source>
</reference>
<organism evidence="4 5">
    <name type="scientific">Chitinophaga varians</name>
    <dbReference type="NCBI Taxonomy" id="2202339"/>
    <lineage>
        <taxon>Bacteria</taxon>
        <taxon>Pseudomonadati</taxon>
        <taxon>Bacteroidota</taxon>
        <taxon>Chitinophagia</taxon>
        <taxon>Chitinophagales</taxon>
        <taxon>Chitinophagaceae</taxon>
        <taxon>Chitinophaga</taxon>
    </lineage>
</organism>
<feature type="domain" description="NmrA-like" evidence="3">
    <location>
        <begin position="4"/>
        <end position="241"/>
    </location>
</feature>
<dbReference type="Gene3D" id="3.90.25.10">
    <property type="entry name" value="UDP-galactose 4-epimerase, domain 1"/>
    <property type="match status" value="1"/>
</dbReference>
<proteinExistence type="inferred from homology"/>
<evidence type="ECO:0000313" key="5">
    <source>
        <dbReference type="Proteomes" id="UP000570474"/>
    </source>
</evidence>
<dbReference type="InterPro" id="IPR051164">
    <property type="entry name" value="NmrA-like_oxidored"/>
</dbReference>
<dbReference type="PANTHER" id="PTHR42748">
    <property type="entry name" value="NITROGEN METABOLITE REPRESSION PROTEIN NMRA FAMILY MEMBER"/>
    <property type="match status" value="1"/>
</dbReference>
<dbReference type="Proteomes" id="UP000570474">
    <property type="component" value="Unassembled WGS sequence"/>
</dbReference>
<keyword evidence="5" id="KW-1185">Reference proteome</keyword>
<evidence type="ECO:0000256" key="1">
    <source>
        <dbReference type="ARBA" id="ARBA00006328"/>
    </source>
</evidence>
<evidence type="ECO:0000259" key="3">
    <source>
        <dbReference type="Pfam" id="PF05368"/>
    </source>
</evidence>
<protein>
    <submittedName>
        <fullName evidence="4">NmrA/HSCARG family protein</fullName>
    </submittedName>
</protein>
<dbReference type="EMBL" id="JABAIA010000004">
    <property type="protein sequence ID" value="NLR68845.1"/>
    <property type="molecule type" value="Genomic_DNA"/>
</dbReference>
<dbReference type="RefSeq" id="WP_168874798.1">
    <property type="nucleotide sequence ID" value="NZ_JABAIA010000004.1"/>
</dbReference>
<dbReference type="InterPro" id="IPR036291">
    <property type="entry name" value="NAD(P)-bd_dom_sf"/>
</dbReference>
<dbReference type="CDD" id="cd05251">
    <property type="entry name" value="NmrA_like_SDR_a"/>
    <property type="match status" value="1"/>
</dbReference>
<evidence type="ECO:0000256" key="2">
    <source>
        <dbReference type="ARBA" id="ARBA00022857"/>
    </source>
</evidence>
<dbReference type="InterPro" id="IPR008030">
    <property type="entry name" value="NmrA-like"/>
</dbReference>
<gene>
    <name evidence="4" type="ORF">HGH92_31380</name>
</gene>
<dbReference type="Pfam" id="PF05368">
    <property type="entry name" value="NmrA"/>
    <property type="match status" value="1"/>
</dbReference>
<dbReference type="PANTHER" id="PTHR42748:SF7">
    <property type="entry name" value="NMRA LIKE REDOX SENSOR 1-RELATED"/>
    <property type="match status" value="1"/>
</dbReference>
<comment type="caution">
    <text evidence="4">The sequence shown here is derived from an EMBL/GenBank/DDBJ whole genome shotgun (WGS) entry which is preliminary data.</text>
</comment>
<comment type="similarity">
    <text evidence="1">Belongs to the NmrA-type oxidoreductase family.</text>
</comment>
<name>A0A847S609_9BACT</name>
<dbReference type="SUPFAM" id="SSF51735">
    <property type="entry name" value="NAD(P)-binding Rossmann-fold domains"/>
    <property type="match status" value="1"/>
</dbReference>
<accession>A0A847S609</accession>